<reference evidence="2 3" key="1">
    <citation type="submission" date="2019-10" db="EMBL/GenBank/DDBJ databases">
        <authorList>
            <person name="Palmer J.M."/>
        </authorList>
    </citation>
    <scope>NUCLEOTIDE SEQUENCE [LARGE SCALE GENOMIC DNA]</scope>
    <source>
        <strain evidence="2 3">TWF718</strain>
    </source>
</reference>
<accession>A0AAN8MNE5</accession>
<dbReference type="AlphaFoldDB" id="A0AAN8MNE5"/>
<protein>
    <submittedName>
        <fullName evidence="2">Uncharacterized protein</fullName>
    </submittedName>
</protein>
<evidence type="ECO:0000313" key="2">
    <source>
        <dbReference type="EMBL" id="KAK6339955.1"/>
    </source>
</evidence>
<organism evidence="2 3">
    <name type="scientific">Orbilia javanica</name>
    <dbReference type="NCBI Taxonomy" id="47235"/>
    <lineage>
        <taxon>Eukaryota</taxon>
        <taxon>Fungi</taxon>
        <taxon>Dikarya</taxon>
        <taxon>Ascomycota</taxon>
        <taxon>Pezizomycotina</taxon>
        <taxon>Orbiliomycetes</taxon>
        <taxon>Orbiliales</taxon>
        <taxon>Orbiliaceae</taxon>
        <taxon>Orbilia</taxon>
    </lineage>
</organism>
<feature type="compositionally biased region" description="Acidic residues" evidence="1">
    <location>
        <begin position="293"/>
        <end position="303"/>
    </location>
</feature>
<comment type="caution">
    <text evidence="2">The sequence shown here is derived from an EMBL/GenBank/DDBJ whole genome shotgun (WGS) entry which is preliminary data.</text>
</comment>
<keyword evidence="3" id="KW-1185">Reference proteome</keyword>
<gene>
    <name evidence="2" type="ORF">TWF718_009344</name>
</gene>
<dbReference type="Proteomes" id="UP001313282">
    <property type="component" value="Unassembled WGS sequence"/>
</dbReference>
<feature type="region of interest" description="Disordered" evidence="1">
    <location>
        <begin position="239"/>
        <end position="303"/>
    </location>
</feature>
<dbReference type="EMBL" id="JAVHNR010000006">
    <property type="protein sequence ID" value="KAK6339955.1"/>
    <property type="molecule type" value="Genomic_DNA"/>
</dbReference>
<feature type="region of interest" description="Disordered" evidence="1">
    <location>
        <begin position="462"/>
        <end position="490"/>
    </location>
</feature>
<sequence>MAYLFESPNRFGETIKDWYPYPARANILYPNRPSLSNPNFPVIHPPKPMRVLGINRTTAGSLIVAIEEYQSITWKFRPTAWPSMPHDKRQIADIKFHMAGLLQTMKAIIPNHLHEVPSPLKETMDCLAQSLIRLESINPDIRGQWRTFNDVSAHTSSNIYQEILNLTNMKLRQLKDGAIGETFKYPIEDAEALDAAAMIIESTAPRKGTATTETSAKRPLNFFGIPLSFSLFRRQKQKEPASESLPELLPEQEVSEALSELEPSPPTQTLPIPILDNRSPLREGWCYPSTPEEGSDTDFSEATEDSSYIAYRKPPPPIPGISYQMIDTPEIQSPVPEFDYSPISKNATVLPIRIKTPSSSPTHAAIREAAEEYRRKKTAEVPFLLRPRKRRLSPAAIARAAARRAAMGFFSAPKPSSGTNVGQTQHIENVGHPTEASTPEMPTRLQTLWPKPSDLQPTRVRFPGGDDENVPVAVPAGPRPSPVERGQSSFTRADFAKQVIVKTGDKPVSFLSFGA</sequence>
<evidence type="ECO:0000313" key="3">
    <source>
        <dbReference type="Proteomes" id="UP001313282"/>
    </source>
</evidence>
<proteinExistence type="predicted"/>
<feature type="compositionally biased region" description="Low complexity" evidence="1">
    <location>
        <begin position="242"/>
        <end position="256"/>
    </location>
</feature>
<evidence type="ECO:0000256" key="1">
    <source>
        <dbReference type="SAM" id="MobiDB-lite"/>
    </source>
</evidence>
<name>A0AAN8MNE5_9PEZI</name>